<evidence type="ECO:0000256" key="1">
    <source>
        <dbReference type="SAM" id="MobiDB-lite"/>
    </source>
</evidence>
<organism evidence="2">
    <name type="scientific">uncultured Craurococcus sp</name>
    <dbReference type="NCBI Taxonomy" id="1135998"/>
    <lineage>
        <taxon>Bacteria</taxon>
        <taxon>Pseudomonadati</taxon>
        <taxon>Pseudomonadota</taxon>
        <taxon>Alphaproteobacteria</taxon>
        <taxon>Acetobacterales</taxon>
        <taxon>Acetobacteraceae</taxon>
        <taxon>Craurococcus</taxon>
        <taxon>environmental samples</taxon>
    </lineage>
</organism>
<feature type="compositionally biased region" description="Basic residues" evidence="1">
    <location>
        <begin position="29"/>
        <end position="43"/>
    </location>
</feature>
<keyword evidence="2" id="KW-0808">Transferase</keyword>
<evidence type="ECO:0000313" key="2">
    <source>
        <dbReference type="EMBL" id="CAA9238709.1"/>
    </source>
</evidence>
<feature type="region of interest" description="Disordered" evidence="1">
    <location>
        <begin position="20"/>
        <end position="94"/>
    </location>
</feature>
<dbReference type="EMBL" id="CADCTD010000056">
    <property type="protein sequence ID" value="CAA9238709.1"/>
    <property type="molecule type" value="Genomic_DNA"/>
</dbReference>
<sequence>AEALGPHQFEQCDEGALALRGAGPSLRAGRCRRRVRPHHRARLPRHEPERQGPGHRGGGRLLPLGEQLDPPLPGRRARPRQPAPPRRAARPRRCGALDGLAARQPERADDDGLLLLCPHPRGRARLPRHRAGTGCGGGALGDGRPAARGPGLCRGRLLAGRYRPRPLSAPLVRPADRAGADAPPGRLACPPARAAPRLRHPCRRRDAL</sequence>
<feature type="non-terminal residue" evidence="2">
    <location>
        <position position="208"/>
    </location>
</feature>
<name>A0A6J4I2X6_9PROT</name>
<reference evidence="2" key="1">
    <citation type="submission" date="2020-02" db="EMBL/GenBank/DDBJ databases">
        <authorList>
            <person name="Meier V. D."/>
        </authorList>
    </citation>
    <scope>NUCLEOTIDE SEQUENCE</scope>
    <source>
        <strain evidence="2">AVDCRST_MAG27</strain>
    </source>
</reference>
<feature type="compositionally biased region" description="Basic residues" evidence="1">
    <location>
        <begin position="196"/>
        <end position="208"/>
    </location>
</feature>
<dbReference type="AlphaFoldDB" id="A0A6J4I2X6"/>
<accession>A0A6J4I2X6</accession>
<protein>
    <submittedName>
        <fullName evidence="2">Uncharacterized glutathione S-transferase-like protein</fullName>
    </submittedName>
</protein>
<feature type="non-terminal residue" evidence="2">
    <location>
        <position position="1"/>
    </location>
</feature>
<feature type="region of interest" description="Disordered" evidence="1">
    <location>
        <begin position="168"/>
        <end position="208"/>
    </location>
</feature>
<gene>
    <name evidence="2" type="ORF">AVDCRST_MAG27-1312</name>
</gene>
<feature type="compositionally biased region" description="Low complexity" evidence="1">
    <location>
        <begin position="180"/>
        <end position="195"/>
    </location>
</feature>
<dbReference type="GO" id="GO:0016740">
    <property type="term" value="F:transferase activity"/>
    <property type="evidence" value="ECO:0007669"/>
    <property type="project" value="UniProtKB-KW"/>
</dbReference>
<proteinExistence type="predicted"/>